<sequence length="267" mass="29856">MHKPITPRGFMSEPKDNRVLVLGVYLPSVANHAARISADLLAGNQWQIDLRWAAVGEGNIPDGLGELTVLRMTERMPKFSILNRLLAEIDLSPYRFLVVVDDDIELESGFLDRFLAYQTAHNLTLAQPARTHDSYIDHYFVAQLLGVEARQTQFVEIGPVFSLRRDGFARLLPFDEEAPMGWGLDFVWPVQLDAGGCRLGVIDASPVRHALRKPVTTYDYTETSAAMERFLSDRVHLSHAAAFVALETYPLRESDPAHDAGHRPGPP</sequence>
<accession>A0A1H2V2W9</accession>
<evidence type="ECO:0000313" key="2">
    <source>
        <dbReference type="Proteomes" id="UP000198816"/>
    </source>
</evidence>
<evidence type="ECO:0008006" key="3">
    <source>
        <dbReference type="Google" id="ProtNLM"/>
    </source>
</evidence>
<name>A0A1H2V2W9_THIRO</name>
<proteinExistence type="predicted"/>
<dbReference type="AlphaFoldDB" id="A0A1H2V2W9"/>
<dbReference type="STRING" id="1058.SAMN05421783_10687"/>
<organism evidence="1 2">
    <name type="scientific">Thiocapsa roseopersicina</name>
    <dbReference type="NCBI Taxonomy" id="1058"/>
    <lineage>
        <taxon>Bacteria</taxon>
        <taxon>Pseudomonadati</taxon>
        <taxon>Pseudomonadota</taxon>
        <taxon>Gammaproteobacteria</taxon>
        <taxon>Chromatiales</taxon>
        <taxon>Chromatiaceae</taxon>
        <taxon>Thiocapsa</taxon>
    </lineage>
</organism>
<dbReference type="SUPFAM" id="SSF53448">
    <property type="entry name" value="Nucleotide-diphospho-sugar transferases"/>
    <property type="match status" value="1"/>
</dbReference>
<dbReference type="InterPro" id="IPR029044">
    <property type="entry name" value="Nucleotide-diphossugar_trans"/>
</dbReference>
<keyword evidence="2" id="KW-1185">Reference proteome</keyword>
<gene>
    <name evidence="1" type="ORF">SAMN05421783_10687</name>
</gene>
<evidence type="ECO:0000313" key="1">
    <source>
        <dbReference type="EMBL" id="SDW62254.1"/>
    </source>
</evidence>
<protein>
    <recommendedName>
        <fullName evidence="3">Glycosyl transferase family 2</fullName>
    </recommendedName>
</protein>
<dbReference type="EMBL" id="FNNZ01000006">
    <property type="protein sequence ID" value="SDW62254.1"/>
    <property type="molecule type" value="Genomic_DNA"/>
</dbReference>
<reference evidence="2" key="1">
    <citation type="submission" date="2016-10" db="EMBL/GenBank/DDBJ databases">
        <authorList>
            <person name="Varghese N."/>
            <person name="Submissions S."/>
        </authorList>
    </citation>
    <scope>NUCLEOTIDE SEQUENCE [LARGE SCALE GENOMIC DNA]</scope>
    <source>
        <strain evidence="2">DSM 217</strain>
    </source>
</reference>
<dbReference type="Proteomes" id="UP000198816">
    <property type="component" value="Unassembled WGS sequence"/>
</dbReference>